<comment type="caution">
    <text evidence="3">The sequence shown here is derived from an EMBL/GenBank/DDBJ whole genome shotgun (WGS) entry which is preliminary data.</text>
</comment>
<dbReference type="PANTHER" id="PTHR30590">
    <property type="entry name" value="INNER MEMBRANE PROTEIN"/>
    <property type="match status" value="1"/>
</dbReference>
<proteinExistence type="predicted"/>
<feature type="transmembrane region" description="Helical" evidence="1">
    <location>
        <begin position="204"/>
        <end position="226"/>
    </location>
</feature>
<organism evidence="3 4">
    <name type="scientific">Bradyrhizobium iriomotense</name>
    <dbReference type="NCBI Taxonomy" id="441950"/>
    <lineage>
        <taxon>Bacteria</taxon>
        <taxon>Pseudomonadati</taxon>
        <taxon>Pseudomonadota</taxon>
        <taxon>Alphaproteobacteria</taxon>
        <taxon>Hyphomicrobiales</taxon>
        <taxon>Nitrobacteraceae</taxon>
        <taxon>Bradyrhizobium</taxon>
    </lineage>
</organism>
<feature type="transmembrane region" description="Helical" evidence="1">
    <location>
        <begin position="329"/>
        <end position="350"/>
    </location>
</feature>
<evidence type="ECO:0000313" key="3">
    <source>
        <dbReference type="EMBL" id="GLR88116.1"/>
    </source>
</evidence>
<dbReference type="PANTHER" id="PTHR30590:SF2">
    <property type="entry name" value="INNER MEMBRANE PROTEIN"/>
    <property type="match status" value="1"/>
</dbReference>
<dbReference type="EMBL" id="BSOW01000017">
    <property type="protein sequence ID" value="GLR88116.1"/>
    <property type="molecule type" value="Genomic_DNA"/>
</dbReference>
<dbReference type="Proteomes" id="UP001156905">
    <property type="component" value="Unassembled WGS sequence"/>
</dbReference>
<dbReference type="InterPro" id="IPR007349">
    <property type="entry name" value="DUF418"/>
</dbReference>
<feature type="transmembrane region" description="Helical" evidence="1">
    <location>
        <begin position="120"/>
        <end position="137"/>
    </location>
</feature>
<accession>A0ABQ6B675</accession>
<sequence>MANAPTDPAHRVGAIDALRGLALFGVLAINLEMEFRVSIFRQLLPASPDPTLNGVVDAALALFVDMKAFALFSFLFGVGLAIQFDRLSTSPRRTRLLIRRLLALLLFGVIHLVLIWNGDILTEYALAGLVVLPFLFAPRWVVTIAAAVILTFYVLQPVLPSFISFPNRYMLAAFVEAANQTYANGSFAEVLALRVKELPALLPLHLYVFPRTIGLFLVGVLCWRGGLFTELAGRCRNLLAIAGFAAVAGGVLLARFTHPSAALANPIILASGYAALVIAIEQTPAGARLLRFAEPVGRMAFTNYIVQSVVLGFIFYGYGLGLFGRLGSAAGLLLVVAIYAAQVVVSRLWLARFAYGPIEWLWRSLMYGRAPLFRIEGYPRKAPFARL</sequence>
<keyword evidence="1" id="KW-1133">Transmembrane helix</keyword>
<feature type="transmembrane region" description="Helical" evidence="1">
    <location>
        <begin position="238"/>
        <end position="256"/>
    </location>
</feature>
<gene>
    <name evidence="3" type="ORF">GCM10007857_48280</name>
</gene>
<reference evidence="4" key="1">
    <citation type="journal article" date="2019" name="Int. J. Syst. Evol. Microbiol.">
        <title>The Global Catalogue of Microorganisms (GCM) 10K type strain sequencing project: providing services to taxonomists for standard genome sequencing and annotation.</title>
        <authorList>
            <consortium name="The Broad Institute Genomics Platform"/>
            <consortium name="The Broad Institute Genome Sequencing Center for Infectious Disease"/>
            <person name="Wu L."/>
            <person name="Ma J."/>
        </authorList>
    </citation>
    <scope>NUCLEOTIDE SEQUENCE [LARGE SCALE GENOMIC DNA]</scope>
    <source>
        <strain evidence="4">NBRC 102520</strain>
    </source>
</reference>
<dbReference type="InterPro" id="IPR052529">
    <property type="entry name" value="Bact_Transport_Assoc"/>
</dbReference>
<evidence type="ECO:0000313" key="4">
    <source>
        <dbReference type="Proteomes" id="UP001156905"/>
    </source>
</evidence>
<keyword evidence="1" id="KW-0812">Transmembrane</keyword>
<feature type="transmembrane region" description="Helical" evidence="1">
    <location>
        <begin position="144"/>
        <end position="163"/>
    </location>
</feature>
<evidence type="ECO:0000259" key="2">
    <source>
        <dbReference type="Pfam" id="PF04235"/>
    </source>
</evidence>
<feature type="transmembrane region" description="Helical" evidence="1">
    <location>
        <begin position="262"/>
        <end position="280"/>
    </location>
</feature>
<protein>
    <submittedName>
        <fullName evidence="3">Membrane protein</fullName>
    </submittedName>
</protein>
<feature type="domain" description="DUF418" evidence="2">
    <location>
        <begin position="263"/>
        <end position="368"/>
    </location>
</feature>
<evidence type="ECO:0000256" key="1">
    <source>
        <dbReference type="SAM" id="Phobius"/>
    </source>
</evidence>
<feature type="transmembrane region" description="Helical" evidence="1">
    <location>
        <begin position="301"/>
        <end position="323"/>
    </location>
</feature>
<feature type="transmembrane region" description="Helical" evidence="1">
    <location>
        <begin position="96"/>
        <end position="114"/>
    </location>
</feature>
<feature type="transmembrane region" description="Helical" evidence="1">
    <location>
        <begin position="59"/>
        <end position="84"/>
    </location>
</feature>
<name>A0ABQ6B675_9BRAD</name>
<dbReference type="Pfam" id="PF04235">
    <property type="entry name" value="DUF418"/>
    <property type="match status" value="1"/>
</dbReference>
<keyword evidence="1" id="KW-0472">Membrane</keyword>
<keyword evidence="4" id="KW-1185">Reference proteome</keyword>